<keyword evidence="6 8" id="KW-0472">Membrane</keyword>
<dbReference type="InterPro" id="IPR039421">
    <property type="entry name" value="Type_1_exporter"/>
</dbReference>
<sequence length="1365" mass="148956">MTSEALSYGEAEPPHSNASFKNLFTFTRPRHIPILVCAFLTASVIAAGRAAYAILIGKIFDVVSQFGTGILGGDDFISQISRWCTYMTLLGVVMWFCATLDVALWVTTGELRARAARETIFASLIKKRMGWYDSRLNGMGSLLAGIQAQTRELQTATSQTLGFLVCNAFVFIACMVVALYYSWKLTLVMLATAVPSIIILSYLGSFLDPAIERQKLELAQASKHATAAITAIDLVKVYNAADHEAFHFMQAIRRSAKYYSRQALCNCGQMGYIKLWMIMLFVVGFYFALVLVNRGELSPGNALTTFYAALTAFESMESVGPQWLVLVKGMAAGQMLKGLTSDGDLDSSEDTPGSYRLAALRGEIKFRNVSFAYPSHPTKTVLRPTSLTFPSGKLTFVVGKSGSGKSTLGNLLLRFYEPTTGCITIDGIRAYKLDLGWLRSNITLIQQSSVLFDDTLFNNVALGAQDPDHVSKDDVQEACGLALLQSTISGLSDGLNTLVGPGRCSLSGGQKQRIALARAKLRDSPVLILDEITSGLDPVSRALIMDAIRSWRNGKTTIIITHEVGQIEDDDFVYVLDDGALMQQGCRRELIRDSRGLFASLLASADHPSPTEASQSDDKTKGDELANQDMMVPELSQVRNGRHGVWTKVIPTRGTLLFYPISFEVSNPPGTPGSPSVNILAQRGLEVKSHRTPSARRQLVEQTVDDLELFFLERPVDPKDPEASRGQNLPSLMSILRTVWSALDNTGKLQLVAGVLLCLVIAASNPAFAYVFAQLLSAFWHTNANHRISEGGKWAATLAVLAVIDSISTFLGYLLMEQVAQKWVNTLRSEAYKRILNQPRTWFDKPGHSPGRITECLDRNAEEMRKLVGMFVPIFLTVTAMILASLTWALIIRWDLTLITLAGLPVAIATARGNSAVSDKWESRCDAAAEATGAVLNETFSNIRVVRALTLEPYFSRKHIQSANATYRLGMRRAVWVGVFYGLYQSTAFFLTALVMYYGAKILSEGIITITDVMKVINLLLFCLGTSVALLGNLPQIAAAKTTAVQMLHFAHLPYLSSHESLGTRRLSTPLPVKMHGLKFKYPNADVQTLRSIDLTIEEGRCVAVVGASGCGKSTLASLLLRLYEPLVTDHPHPRQDADDDPFSDRYELLTEDQPPLTFSGHPASMLSTPSLRSYVGYVPQTPYLFPATLRNNITYGLHESSPLRAQTSIESAARLAGIHTFICSLPDGYDTLVGEGGIGVSGGQAQRICIARALVRRPKLLVLDEPTSSLDAQGAGRMRDVLTALVKHSRITTTNEGTGGTGGGGMAVVVITHSKEMMRVADEIVVIDQGCTVESGSYEELLILGKKNKGGCFKRLMGKGGMDW</sequence>
<feature type="transmembrane region" description="Helical" evidence="8">
    <location>
        <begin position="794"/>
        <end position="816"/>
    </location>
</feature>
<dbReference type="SMART" id="SM00382">
    <property type="entry name" value="AAA"/>
    <property type="match status" value="2"/>
</dbReference>
<evidence type="ECO:0000256" key="8">
    <source>
        <dbReference type="SAM" id="Phobius"/>
    </source>
</evidence>
<dbReference type="InterPro" id="IPR017871">
    <property type="entry name" value="ABC_transporter-like_CS"/>
</dbReference>
<dbReference type="CDD" id="cd18578">
    <property type="entry name" value="ABC_6TM_Pgp_ABCB1_D2_like"/>
    <property type="match status" value="1"/>
</dbReference>
<dbReference type="PROSITE" id="PS00211">
    <property type="entry name" value="ABC_TRANSPORTER_1"/>
    <property type="match status" value="1"/>
</dbReference>
<dbReference type="InterPro" id="IPR036640">
    <property type="entry name" value="ABC1_TM_sf"/>
</dbReference>
<feature type="domain" description="ABC transmembrane type-1" evidence="10">
    <location>
        <begin position="752"/>
        <end position="1039"/>
    </location>
</feature>
<dbReference type="GO" id="GO:0090374">
    <property type="term" value="P:oligopeptide export from mitochondrion"/>
    <property type="evidence" value="ECO:0007669"/>
    <property type="project" value="TreeGrafter"/>
</dbReference>
<feature type="transmembrane region" description="Helical" evidence="8">
    <location>
        <begin position="867"/>
        <end position="891"/>
    </location>
</feature>
<dbReference type="GO" id="GO:0016887">
    <property type="term" value="F:ATP hydrolysis activity"/>
    <property type="evidence" value="ECO:0007669"/>
    <property type="project" value="InterPro"/>
</dbReference>
<evidence type="ECO:0000256" key="4">
    <source>
        <dbReference type="ARBA" id="ARBA00022840"/>
    </source>
</evidence>
<dbReference type="GO" id="GO:0015421">
    <property type="term" value="F:ABC-type oligopeptide transporter activity"/>
    <property type="evidence" value="ECO:0007669"/>
    <property type="project" value="TreeGrafter"/>
</dbReference>
<dbReference type="PROSITE" id="PS50893">
    <property type="entry name" value="ABC_TRANSPORTER_2"/>
    <property type="match status" value="2"/>
</dbReference>
<dbReference type="GO" id="GO:0005743">
    <property type="term" value="C:mitochondrial inner membrane"/>
    <property type="evidence" value="ECO:0007669"/>
    <property type="project" value="TreeGrafter"/>
</dbReference>
<evidence type="ECO:0000256" key="3">
    <source>
        <dbReference type="ARBA" id="ARBA00022741"/>
    </source>
</evidence>
<evidence type="ECO:0000313" key="11">
    <source>
        <dbReference type="EMBL" id="KAK3940009.1"/>
    </source>
</evidence>
<feature type="domain" description="ABC transporter" evidence="9">
    <location>
        <begin position="364"/>
        <end position="603"/>
    </location>
</feature>
<keyword evidence="4" id="KW-0067">ATP-binding</keyword>
<keyword evidence="12" id="KW-1185">Reference proteome</keyword>
<evidence type="ECO:0000256" key="5">
    <source>
        <dbReference type="ARBA" id="ARBA00022989"/>
    </source>
</evidence>
<keyword evidence="2 8" id="KW-0812">Transmembrane</keyword>
<dbReference type="FunFam" id="3.40.50.300:FF:001471">
    <property type="entry name" value="P-loop containing nucleoside triphosphate hydrolase protein"/>
    <property type="match status" value="1"/>
</dbReference>
<feature type="region of interest" description="Disordered" evidence="7">
    <location>
        <begin position="603"/>
        <end position="622"/>
    </location>
</feature>
<evidence type="ECO:0000256" key="7">
    <source>
        <dbReference type="SAM" id="MobiDB-lite"/>
    </source>
</evidence>
<dbReference type="Pfam" id="PF00005">
    <property type="entry name" value="ABC_tran"/>
    <property type="match status" value="2"/>
</dbReference>
<dbReference type="Proteomes" id="UP001303473">
    <property type="component" value="Unassembled WGS sequence"/>
</dbReference>
<name>A0AAN6S4B2_9PEZI</name>
<dbReference type="InterPro" id="IPR027417">
    <property type="entry name" value="P-loop_NTPase"/>
</dbReference>
<keyword evidence="3" id="KW-0547">Nucleotide-binding</keyword>
<evidence type="ECO:0000256" key="1">
    <source>
        <dbReference type="ARBA" id="ARBA00004141"/>
    </source>
</evidence>
<evidence type="ECO:0000256" key="2">
    <source>
        <dbReference type="ARBA" id="ARBA00022692"/>
    </source>
</evidence>
<evidence type="ECO:0000259" key="10">
    <source>
        <dbReference type="PROSITE" id="PS50929"/>
    </source>
</evidence>
<dbReference type="Gene3D" id="1.20.1560.10">
    <property type="entry name" value="ABC transporter type 1, transmembrane domain"/>
    <property type="match status" value="2"/>
</dbReference>
<comment type="subcellular location">
    <subcellularLocation>
        <location evidence="1">Membrane</location>
        <topology evidence="1">Multi-pass membrane protein</topology>
    </subcellularLocation>
</comment>
<dbReference type="EMBL" id="MU853802">
    <property type="protein sequence ID" value="KAK3940009.1"/>
    <property type="molecule type" value="Genomic_DNA"/>
</dbReference>
<dbReference type="CDD" id="cd18577">
    <property type="entry name" value="ABC_6TM_Pgp_ABCB1_D1_like"/>
    <property type="match status" value="1"/>
</dbReference>
<feature type="transmembrane region" description="Helical" evidence="8">
    <location>
        <begin position="974"/>
        <end position="1000"/>
    </location>
</feature>
<feature type="domain" description="ABC transmembrane type-1" evidence="10">
    <location>
        <begin position="38"/>
        <end position="328"/>
    </location>
</feature>
<protein>
    <submittedName>
        <fullName evidence="11">ABC transporter expressed in the mitochondrial inner membrane</fullName>
    </submittedName>
</protein>
<dbReference type="PANTHER" id="PTHR43394">
    <property type="entry name" value="ATP-DEPENDENT PERMEASE MDL1, MITOCHONDRIAL"/>
    <property type="match status" value="1"/>
</dbReference>
<dbReference type="GO" id="GO:0005524">
    <property type="term" value="F:ATP binding"/>
    <property type="evidence" value="ECO:0007669"/>
    <property type="project" value="UniProtKB-KW"/>
</dbReference>
<reference evidence="12" key="1">
    <citation type="journal article" date="2023" name="Mol. Phylogenet. Evol.">
        <title>Genome-scale phylogeny and comparative genomics of the fungal order Sordariales.</title>
        <authorList>
            <person name="Hensen N."/>
            <person name="Bonometti L."/>
            <person name="Westerberg I."/>
            <person name="Brannstrom I.O."/>
            <person name="Guillou S."/>
            <person name="Cros-Aarteil S."/>
            <person name="Calhoun S."/>
            <person name="Haridas S."/>
            <person name="Kuo A."/>
            <person name="Mondo S."/>
            <person name="Pangilinan J."/>
            <person name="Riley R."/>
            <person name="LaButti K."/>
            <person name="Andreopoulos B."/>
            <person name="Lipzen A."/>
            <person name="Chen C."/>
            <person name="Yan M."/>
            <person name="Daum C."/>
            <person name="Ng V."/>
            <person name="Clum A."/>
            <person name="Steindorff A."/>
            <person name="Ohm R.A."/>
            <person name="Martin F."/>
            <person name="Silar P."/>
            <person name="Natvig D.O."/>
            <person name="Lalanne C."/>
            <person name="Gautier V."/>
            <person name="Ament-Velasquez S.L."/>
            <person name="Kruys A."/>
            <person name="Hutchinson M.I."/>
            <person name="Powell A.J."/>
            <person name="Barry K."/>
            <person name="Miller A.N."/>
            <person name="Grigoriev I.V."/>
            <person name="Debuchy R."/>
            <person name="Gladieux P."/>
            <person name="Hiltunen Thoren M."/>
            <person name="Johannesson H."/>
        </authorList>
    </citation>
    <scope>NUCLEOTIDE SEQUENCE [LARGE SCALE GENOMIC DNA]</scope>
    <source>
        <strain evidence="12">CBS 340.73</strain>
    </source>
</reference>
<evidence type="ECO:0000256" key="6">
    <source>
        <dbReference type="ARBA" id="ARBA00023136"/>
    </source>
</evidence>
<dbReference type="PANTHER" id="PTHR43394:SF15">
    <property type="entry name" value="ALPHA-FACTOR-TRANSPORTING ATPASE"/>
    <property type="match status" value="1"/>
</dbReference>
<evidence type="ECO:0000259" key="9">
    <source>
        <dbReference type="PROSITE" id="PS50893"/>
    </source>
</evidence>
<proteinExistence type="predicted"/>
<feature type="transmembrane region" description="Helical" evidence="8">
    <location>
        <begin position="34"/>
        <end position="60"/>
    </location>
</feature>
<feature type="transmembrane region" description="Helical" evidence="8">
    <location>
        <begin position="271"/>
        <end position="292"/>
    </location>
</feature>
<dbReference type="SUPFAM" id="SSF90123">
    <property type="entry name" value="ABC transporter transmembrane region"/>
    <property type="match status" value="2"/>
</dbReference>
<feature type="transmembrane region" description="Helical" evidence="8">
    <location>
        <begin position="161"/>
        <end position="181"/>
    </location>
</feature>
<gene>
    <name evidence="11" type="ORF">QBC46DRAFT_459291</name>
</gene>
<dbReference type="InterPro" id="IPR003439">
    <property type="entry name" value="ABC_transporter-like_ATP-bd"/>
</dbReference>
<evidence type="ECO:0000313" key="12">
    <source>
        <dbReference type="Proteomes" id="UP001303473"/>
    </source>
</evidence>
<dbReference type="Gene3D" id="3.40.50.300">
    <property type="entry name" value="P-loop containing nucleotide triphosphate hydrolases"/>
    <property type="match status" value="2"/>
</dbReference>
<dbReference type="InterPro" id="IPR003593">
    <property type="entry name" value="AAA+_ATPase"/>
</dbReference>
<dbReference type="InterPro" id="IPR011527">
    <property type="entry name" value="ABC1_TM_dom"/>
</dbReference>
<comment type="caution">
    <text evidence="11">The sequence shown here is derived from an EMBL/GenBank/DDBJ whole genome shotgun (WGS) entry which is preliminary data.</text>
</comment>
<organism evidence="11 12">
    <name type="scientific">Diplogelasinospora grovesii</name>
    <dbReference type="NCBI Taxonomy" id="303347"/>
    <lineage>
        <taxon>Eukaryota</taxon>
        <taxon>Fungi</taxon>
        <taxon>Dikarya</taxon>
        <taxon>Ascomycota</taxon>
        <taxon>Pezizomycotina</taxon>
        <taxon>Sordariomycetes</taxon>
        <taxon>Sordariomycetidae</taxon>
        <taxon>Sordariales</taxon>
        <taxon>Diplogelasinosporaceae</taxon>
        <taxon>Diplogelasinospora</taxon>
    </lineage>
</organism>
<feature type="transmembrane region" description="Helical" evidence="8">
    <location>
        <begin position="751"/>
        <end position="773"/>
    </location>
</feature>
<accession>A0AAN6S4B2</accession>
<dbReference type="PROSITE" id="PS50929">
    <property type="entry name" value="ABC_TM1F"/>
    <property type="match status" value="2"/>
</dbReference>
<dbReference type="Pfam" id="PF00664">
    <property type="entry name" value="ABC_membrane"/>
    <property type="match status" value="2"/>
</dbReference>
<keyword evidence="5 8" id="KW-1133">Transmembrane helix</keyword>
<feature type="transmembrane region" description="Helical" evidence="8">
    <location>
        <begin position="80"/>
        <end position="107"/>
    </location>
</feature>
<feature type="transmembrane region" description="Helical" evidence="8">
    <location>
        <begin position="187"/>
        <end position="207"/>
    </location>
</feature>
<dbReference type="SUPFAM" id="SSF52540">
    <property type="entry name" value="P-loop containing nucleoside triphosphate hydrolases"/>
    <property type="match status" value="2"/>
</dbReference>
<feature type="domain" description="ABC transporter" evidence="9">
    <location>
        <begin position="1073"/>
        <end position="1355"/>
    </location>
</feature>